<sequence length="399" mass="44270">MLPATLTTSQFANYPSLARALASAHLVLLRQLPLAFLPSLLRELIEYDYKFPVERTRIDRELNYLESLSAVDLARCFAAFSQIKLSEDQTSFAWCERPLDFTELLSAYLWRTHQMSAFHDAAIAYGNRLQTAVVSPALPTSRLGIAVIGQGASPHQPDLFQNLRQHGTLFTNIDPSVGLSGLVAAVEARAQQHPVPYAHWYVDGGLPLEHSGAVTGVAYGKLADTRTLLFKYIQKQVNRPGMGPEELRDSLARLSPAALGLKDDSIVDRFQIKVLTEGSGTQIFSTTFAQWTAREVLRRAEPLTLLVRFAPRQRQRPMNELLAGDESTPQLDPEGSLIDGDMAAYYQWINQQRLPEADRSSFLVWFEGQRQALAVSPTLPKGKQSRTPLGVAALLSLVT</sequence>
<name>A0A4Q0STD8_9BACT</name>
<evidence type="ECO:0000313" key="1">
    <source>
        <dbReference type="EMBL" id="RXH54223.1"/>
    </source>
</evidence>
<reference evidence="2" key="2">
    <citation type="submission" date="2019-02" db="EMBL/GenBank/DDBJ databases">
        <title>Granulicella sibirica sp. nov., a psychrotolerant acidobacterium isolated from an organic soil layer in forested tundra, West Siberia.</title>
        <authorList>
            <person name="Oshkin I.Y."/>
            <person name="Kulichevskaya I.S."/>
            <person name="Rijpstra W.I.C."/>
            <person name="Sinninghe Damste J.S."/>
            <person name="Rakitin A.L."/>
            <person name="Ravin N.V."/>
            <person name="Dedysh S.N."/>
        </authorList>
    </citation>
    <scope>NUCLEOTIDE SEQUENCE [LARGE SCALE GENOMIC DNA]</scope>
    <source>
        <strain evidence="2">AF10</strain>
    </source>
</reference>
<organism evidence="1 2">
    <name type="scientific">Granulicella sibirica</name>
    <dbReference type="NCBI Taxonomy" id="2479048"/>
    <lineage>
        <taxon>Bacteria</taxon>
        <taxon>Pseudomonadati</taxon>
        <taxon>Acidobacteriota</taxon>
        <taxon>Terriglobia</taxon>
        <taxon>Terriglobales</taxon>
        <taxon>Acidobacteriaceae</taxon>
        <taxon>Granulicella</taxon>
    </lineage>
</organism>
<evidence type="ECO:0000313" key="2">
    <source>
        <dbReference type="Proteomes" id="UP000289437"/>
    </source>
</evidence>
<dbReference type="RefSeq" id="WP_128915457.1">
    <property type="nucleotide sequence ID" value="NZ_RDSM01000005.1"/>
</dbReference>
<dbReference type="AlphaFoldDB" id="A0A4Q0STD8"/>
<dbReference type="Proteomes" id="UP000289437">
    <property type="component" value="Unassembled WGS sequence"/>
</dbReference>
<accession>A0A4Q0STD8</accession>
<dbReference type="OrthoDB" id="111758at2"/>
<keyword evidence="2" id="KW-1185">Reference proteome</keyword>
<protein>
    <submittedName>
        <fullName evidence="1">Uncharacterized protein</fullName>
    </submittedName>
</protein>
<dbReference type="EMBL" id="RDSM01000005">
    <property type="protein sequence ID" value="RXH54223.1"/>
    <property type="molecule type" value="Genomic_DNA"/>
</dbReference>
<comment type="caution">
    <text evidence="1">The sequence shown here is derived from an EMBL/GenBank/DDBJ whole genome shotgun (WGS) entry which is preliminary data.</text>
</comment>
<gene>
    <name evidence="1" type="ORF">GRAN_4874</name>
</gene>
<reference evidence="1 2" key="1">
    <citation type="submission" date="2018-11" db="EMBL/GenBank/DDBJ databases">
        <authorList>
            <person name="Mardanov A.V."/>
            <person name="Ravin N.V."/>
            <person name="Dedysh S.N."/>
        </authorList>
    </citation>
    <scope>NUCLEOTIDE SEQUENCE [LARGE SCALE GENOMIC DNA]</scope>
    <source>
        <strain evidence="1 2">AF10</strain>
    </source>
</reference>
<proteinExistence type="predicted"/>